<dbReference type="Gene3D" id="3.30.40.10">
    <property type="entry name" value="Zinc/RING finger domain, C3HC4 (zinc finger)"/>
    <property type="match status" value="1"/>
</dbReference>
<evidence type="ECO:0000256" key="1">
    <source>
        <dbReference type="ARBA" id="ARBA00022723"/>
    </source>
</evidence>
<name>A0A8H4QPK2_9AGAR</name>
<sequence length="286" mass="33719">MVEVLKVKNCPTCYRDIKWDDLLFYMCGHRVCSDCYPDLPHNKRCPMCNLDRPGDVPRRIFLTLDDFYVDDDREEKRNTVVDGLRKIDEATPMISVEKALGKIKRAQRKDNEDPETKEKLLRAIQDLEQKFVPTFKQFSELQERIASLEHENAQLQSSKMKYKKRISEMDATLRSETEQTERQRQRAETYRTTVKQKDAELEVLKQAQEEKDKQIHLLKTKLKVLGKNQKRQAQMTTDADTSLQIELPTLTLDDGHERMSKRLHDLNSELRPHRTKRQKQSSNDQS</sequence>
<dbReference type="PROSITE" id="PS00518">
    <property type="entry name" value="ZF_RING_1"/>
    <property type="match status" value="1"/>
</dbReference>
<evidence type="ECO:0000313" key="9">
    <source>
        <dbReference type="Proteomes" id="UP000521872"/>
    </source>
</evidence>
<dbReference type="AlphaFoldDB" id="A0A8H4QPK2"/>
<keyword evidence="2 4" id="KW-0863">Zinc-finger</keyword>
<keyword evidence="1" id="KW-0479">Metal-binding</keyword>
<feature type="compositionally biased region" description="Basic and acidic residues" evidence="6">
    <location>
        <begin position="253"/>
        <end position="272"/>
    </location>
</feature>
<dbReference type="GO" id="GO:0008270">
    <property type="term" value="F:zinc ion binding"/>
    <property type="evidence" value="ECO:0007669"/>
    <property type="project" value="UniProtKB-KW"/>
</dbReference>
<evidence type="ECO:0000256" key="3">
    <source>
        <dbReference type="ARBA" id="ARBA00022833"/>
    </source>
</evidence>
<dbReference type="EMBL" id="JAACJL010000044">
    <property type="protein sequence ID" value="KAF4614613.1"/>
    <property type="molecule type" value="Genomic_DNA"/>
</dbReference>
<evidence type="ECO:0000256" key="4">
    <source>
        <dbReference type="PROSITE-ProRule" id="PRU00175"/>
    </source>
</evidence>
<proteinExistence type="predicted"/>
<evidence type="ECO:0000259" key="7">
    <source>
        <dbReference type="PROSITE" id="PS50089"/>
    </source>
</evidence>
<keyword evidence="5" id="KW-0175">Coiled coil</keyword>
<dbReference type="InterPro" id="IPR017907">
    <property type="entry name" value="Znf_RING_CS"/>
</dbReference>
<organism evidence="8 9">
    <name type="scientific">Agrocybe pediades</name>
    <dbReference type="NCBI Taxonomy" id="84607"/>
    <lineage>
        <taxon>Eukaryota</taxon>
        <taxon>Fungi</taxon>
        <taxon>Dikarya</taxon>
        <taxon>Basidiomycota</taxon>
        <taxon>Agaricomycotina</taxon>
        <taxon>Agaricomycetes</taxon>
        <taxon>Agaricomycetidae</taxon>
        <taxon>Agaricales</taxon>
        <taxon>Agaricineae</taxon>
        <taxon>Strophariaceae</taxon>
        <taxon>Agrocybe</taxon>
    </lineage>
</organism>
<evidence type="ECO:0000256" key="6">
    <source>
        <dbReference type="SAM" id="MobiDB-lite"/>
    </source>
</evidence>
<dbReference type="SUPFAM" id="SSF57850">
    <property type="entry name" value="RING/U-box"/>
    <property type="match status" value="1"/>
</dbReference>
<feature type="region of interest" description="Disordered" evidence="6">
    <location>
        <begin position="250"/>
        <end position="286"/>
    </location>
</feature>
<evidence type="ECO:0000313" key="8">
    <source>
        <dbReference type="EMBL" id="KAF4614613.1"/>
    </source>
</evidence>
<dbReference type="Proteomes" id="UP000521872">
    <property type="component" value="Unassembled WGS sequence"/>
</dbReference>
<protein>
    <recommendedName>
        <fullName evidence="7">RING-type domain-containing protein</fullName>
    </recommendedName>
</protein>
<reference evidence="8 9" key="1">
    <citation type="submission" date="2019-12" db="EMBL/GenBank/DDBJ databases">
        <authorList>
            <person name="Floudas D."/>
            <person name="Bentzer J."/>
            <person name="Ahren D."/>
            <person name="Johansson T."/>
            <person name="Persson P."/>
            <person name="Tunlid A."/>
        </authorList>
    </citation>
    <scope>NUCLEOTIDE SEQUENCE [LARGE SCALE GENOMIC DNA]</scope>
    <source>
        <strain evidence="8 9">CBS 102.39</strain>
    </source>
</reference>
<dbReference type="InterPro" id="IPR013083">
    <property type="entry name" value="Znf_RING/FYVE/PHD"/>
</dbReference>
<gene>
    <name evidence="8" type="ORF">D9613_003396</name>
</gene>
<comment type="caution">
    <text evidence="8">The sequence shown here is derived from an EMBL/GenBank/DDBJ whole genome shotgun (WGS) entry which is preliminary data.</text>
</comment>
<evidence type="ECO:0000256" key="5">
    <source>
        <dbReference type="SAM" id="Coils"/>
    </source>
</evidence>
<feature type="domain" description="RING-type" evidence="7">
    <location>
        <begin position="10"/>
        <end position="49"/>
    </location>
</feature>
<keyword evidence="9" id="KW-1185">Reference proteome</keyword>
<feature type="coiled-coil region" evidence="5">
    <location>
        <begin position="138"/>
        <end position="214"/>
    </location>
</feature>
<dbReference type="InterPro" id="IPR001841">
    <property type="entry name" value="Znf_RING"/>
</dbReference>
<accession>A0A8H4QPK2</accession>
<keyword evidence="3" id="KW-0862">Zinc</keyword>
<dbReference type="PROSITE" id="PS50089">
    <property type="entry name" value="ZF_RING_2"/>
    <property type="match status" value="1"/>
</dbReference>
<evidence type="ECO:0000256" key="2">
    <source>
        <dbReference type="ARBA" id="ARBA00022771"/>
    </source>
</evidence>